<evidence type="ECO:0000313" key="3">
    <source>
        <dbReference type="Proteomes" id="UP000314294"/>
    </source>
</evidence>
<dbReference type="AlphaFoldDB" id="A0A4Z2EPN3"/>
<name>A0A4Z2EPN3_9TELE</name>
<reference evidence="2 3" key="1">
    <citation type="submission" date="2019-03" db="EMBL/GenBank/DDBJ databases">
        <title>First draft genome of Liparis tanakae, snailfish: a comprehensive survey of snailfish specific genes.</title>
        <authorList>
            <person name="Kim W."/>
            <person name="Song I."/>
            <person name="Jeong J.-H."/>
            <person name="Kim D."/>
            <person name="Kim S."/>
            <person name="Ryu S."/>
            <person name="Song J.Y."/>
            <person name="Lee S.K."/>
        </authorList>
    </citation>
    <scope>NUCLEOTIDE SEQUENCE [LARGE SCALE GENOMIC DNA]</scope>
    <source>
        <tissue evidence="2">Muscle</tissue>
    </source>
</reference>
<dbReference type="Proteomes" id="UP000314294">
    <property type="component" value="Unassembled WGS sequence"/>
</dbReference>
<protein>
    <submittedName>
        <fullName evidence="2">Uncharacterized protein</fullName>
    </submittedName>
</protein>
<gene>
    <name evidence="2" type="ORF">EYF80_059085</name>
</gene>
<accession>A0A4Z2EPN3</accession>
<proteinExistence type="predicted"/>
<evidence type="ECO:0000313" key="2">
    <source>
        <dbReference type="EMBL" id="TNN30763.1"/>
    </source>
</evidence>
<feature type="region of interest" description="Disordered" evidence="1">
    <location>
        <begin position="100"/>
        <end position="138"/>
    </location>
</feature>
<evidence type="ECO:0000256" key="1">
    <source>
        <dbReference type="SAM" id="MobiDB-lite"/>
    </source>
</evidence>
<comment type="caution">
    <text evidence="2">The sequence shown here is derived from an EMBL/GenBank/DDBJ whole genome shotgun (WGS) entry which is preliminary data.</text>
</comment>
<dbReference type="EMBL" id="SRLO01004144">
    <property type="protein sequence ID" value="TNN30763.1"/>
    <property type="molecule type" value="Genomic_DNA"/>
</dbReference>
<feature type="compositionally biased region" description="Acidic residues" evidence="1">
    <location>
        <begin position="114"/>
        <end position="124"/>
    </location>
</feature>
<keyword evidence="3" id="KW-1185">Reference proteome</keyword>
<sequence length="152" mass="16454">MASRSSTSTHPEALRPITCWSRSAEDQLSRRPLTMLGAWSMRSGGSGALLRLSRRPSGHELLVLALNINPDMTARCRCASRLLCTRPVLVLVLLSRDEPADAVRPQDGVRGEARDEEDGEDEQPVDAPHRGAEQGAEAVRVGHVVVGADLEP</sequence>
<organism evidence="2 3">
    <name type="scientific">Liparis tanakae</name>
    <name type="common">Tanaka's snailfish</name>
    <dbReference type="NCBI Taxonomy" id="230148"/>
    <lineage>
        <taxon>Eukaryota</taxon>
        <taxon>Metazoa</taxon>
        <taxon>Chordata</taxon>
        <taxon>Craniata</taxon>
        <taxon>Vertebrata</taxon>
        <taxon>Euteleostomi</taxon>
        <taxon>Actinopterygii</taxon>
        <taxon>Neopterygii</taxon>
        <taxon>Teleostei</taxon>
        <taxon>Neoteleostei</taxon>
        <taxon>Acanthomorphata</taxon>
        <taxon>Eupercaria</taxon>
        <taxon>Perciformes</taxon>
        <taxon>Cottioidei</taxon>
        <taxon>Cottales</taxon>
        <taxon>Liparidae</taxon>
        <taxon>Liparis</taxon>
    </lineage>
</organism>